<accession>D7FDZ0</accession>
<feature type="transmembrane region" description="Helical" evidence="1">
    <location>
        <begin position="12"/>
        <end position="31"/>
    </location>
</feature>
<protein>
    <submittedName>
        <fullName evidence="2">Uncharacterized protein</fullName>
    </submittedName>
</protein>
<name>D7FDZ0_HELP3</name>
<dbReference type="HOGENOM" id="CLU_217958_0_0_7"/>
<dbReference type="Proteomes" id="UP000007091">
    <property type="component" value="Chromosome"/>
</dbReference>
<evidence type="ECO:0000256" key="1">
    <source>
        <dbReference type="SAM" id="Phobius"/>
    </source>
</evidence>
<keyword evidence="1" id="KW-0812">Transmembrane</keyword>
<dbReference type="KEGG" id="hpl:HPB8_840"/>
<gene>
    <name evidence="2" type="ordered locus">HPB8_840</name>
</gene>
<proteinExistence type="predicted"/>
<keyword evidence="1" id="KW-0472">Membrane</keyword>
<organism evidence="2 3">
    <name type="scientific">Helicobacter pylori (strain B8)</name>
    <dbReference type="NCBI Taxonomy" id="693745"/>
    <lineage>
        <taxon>Bacteria</taxon>
        <taxon>Pseudomonadati</taxon>
        <taxon>Campylobacterota</taxon>
        <taxon>Epsilonproteobacteria</taxon>
        <taxon>Campylobacterales</taxon>
        <taxon>Helicobacteraceae</taxon>
        <taxon>Helicobacter</taxon>
    </lineage>
</organism>
<evidence type="ECO:0000313" key="3">
    <source>
        <dbReference type="Proteomes" id="UP000007091"/>
    </source>
</evidence>
<keyword evidence="1" id="KW-1133">Transmembrane helix</keyword>
<dbReference type="EMBL" id="FN598874">
    <property type="protein sequence ID" value="CBI66397.1"/>
    <property type="molecule type" value="Genomic_DNA"/>
</dbReference>
<dbReference type="AlphaFoldDB" id="D7FDZ0"/>
<sequence length="44" mass="5270">MSNNSFNPFSNSNTLFTLKISLCYYIFLEFLRNVDGTRNLRDRF</sequence>
<evidence type="ECO:0000313" key="2">
    <source>
        <dbReference type="EMBL" id="CBI66397.1"/>
    </source>
</evidence>
<reference evidence="2 3" key="1">
    <citation type="journal article" date="2010" name="BMC Genomics">
        <title>Sequencing, annotation, and comparative genome analysis of the gerbil-adapted Helicobacter pylori strain B8.</title>
        <authorList>
            <person name="Farnbacher M."/>
            <person name="Jahns T."/>
            <person name="Willrodt D."/>
            <person name="Daniel R."/>
            <person name="Haas R."/>
            <person name="Goesmann A."/>
            <person name="Kurtz S."/>
            <person name="Rieder G."/>
        </authorList>
    </citation>
    <scope>NUCLEOTIDE SEQUENCE [LARGE SCALE GENOMIC DNA]</scope>
    <source>
        <strain evidence="2 3">B8</strain>
    </source>
</reference>